<evidence type="ECO:0000256" key="3">
    <source>
        <dbReference type="ARBA" id="ARBA00022475"/>
    </source>
</evidence>
<dbReference type="STRING" id="29354.IO98_14740"/>
<proteinExistence type="inferred from homology"/>
<gene>
    <name evidence="10" type="ORF">IO98_14740</name>
</gene>
<dbReference type="Pfam" id="PF13677">
    <property type="entry name" value="MotB_plug"/>
    <property type="match status" value="1"/>
</dbReference>
<evidence type="ECO:0000259" key="9">
    <source>
        <dbReference type="PROSITE" id="PS51123"/>
    </source>
</evidence>
<dbReference type="PANTHER" id="PTHR30329">
    <property type="entry name" value="STATOR ELEMENT OF FLAGELLAR MOTOR COMPLEX"/>
    <property type="match status" value="1"/>
</dbReference>
<keyword evidence="11" id="KW-1185">Reference proteome</keyword>
<evidence type="ECO:0000313" key="11">
    <source>
        <dbReference type="Proteomes" id="UP000028525"/>
    </source>
</evidence>
<keyword evidence="3" id="KW-1003">Cell membrane</keyword>
<evidence type="ECO:0000256" key="5">
    <source>
        <dbReference type="ARBA" id="ARBA00022989"/>
    </source>
</evidence>
<dbReference type="PANTHER" id="PTHR30329:SF21">
    <property type="entry name" value="LIPOPROTEIN YIAD-RELATED"/>
    <property type="match status" value="1"/>
</dbReference>
<accession>A0A084JJW2</accession>
<dbReference type="AlphaFoldDB" id="A0A084JJW2"/>
<dbReference type="InterPro" id="IPR006665">
    <property type="entry name" value="OmpA-like"/>
</dbReference>
<name>A0A084JJW2_9FIRM</name>
<dbReference type="Gene3D" id="3.30.1330.60">
    <property type="entry name" value="OmpA-like domain"/>
    <property type="match status" value="1"/>
</dbReference>
<keyword evidence="5 8" id="KW-1133">Transmembrane helix</keyword>
<evidence type="ECO:0000256" key="6">
    <source>
        <dbReference type="ARBA" id="ARBA00023136"/>
    </source>
</evidence>
<evidence type="ECO:0000256" key="1">
    <source>
        <dbReference type="ARBA" id="ARBA00004162"/>
    </source>
</evidence>
<comment type="similarity">
    <text evidence="2">Belongs to the MotB family.</text>
</comment>
<reference evidence="10 11" key="1">
    <citation type="submission" date="2014-07" db="EMBL/GenBank/DDBJ databases">
        <title>Draft genome of Clostridium celerecrescens 152B isolated from sediments associated with methane hydrate from Krishna Godavari basin.</title>
        <authorList>
            <person name="Honkalas V.S."/>
            <person name="Dabir A.P."/>
            <person name="Arora P."/>
            <person name="Dhakephalkar P.K."/>
        </authorList>
    </citation>
    <scope>NUCLEOTIDE SEQUENCE [LARGE SCALE GENOMIC DNA]</scope>
    <source>
        <strain evidence="10 11">152B</strain>
    </source>
</reference>
<comment type="subcellular location">
    <subcellularLocation>
        <location evidence="1">Cell membrane</location>
        <topology evidence="1">Single-pass membrane protein</topology>
    </subcellularLocation>
</comment>
<dbReference type="SUPFAM" id="SSF103088">
    <property type="entry name" value="OmpA-like"/>
    <property type="match status" value="1"/>
</dbReference>
<dbReference type="OrthoDB" id="9815217at2"/>
<dbReference type="EMBL" id="JPME01000018">
    <property type="protein sequence ID" value="KEZ89246.1"/>
    <property type="molecule type" value="Genomic_DNA"/>
</dbReference>
<evidence type="ECO:0000256" key="2">
    <source>
        <dbReference type="ARBA" id="ARBA00008914"/>
    </source>
</evidence>
<feature type="transmembrane region" description="Helical" evidence="8">
    <location>
        <begin position="29"/>
        <end position="46"/>
    </location>
</feature>
<evidence type="ECO:0000256" key="7">
    <source>
        <dbReference type="PROSITE-ProRule" id="PRU00473"/>
    </source>
</evidence>
<feature type="domain" description="OmpA-like" evidence="9">
    <location>
        <begin position="100"/>
        <end position="224"/>
    </location>
</feature>
<sequence>MGRFHRIEEEYEEEEASWQDSYSDLMTDLLAIFVILFAFAMMNQALTIQENKREKEAAAIQQQNNYVLNAEEFNKLYEYIKTYIEEEQLTDELSVTKLGNDRILLRVAASVFFDSGRAEIDEAAEPVLQKISEILVTYQDSFKMVRIEGHTDNRPINTYLYASNWELSTSRAVNVLRWLLDTSGIEAKKFSAIGYSEYYPVEDNSTNEGKRKNRRVDFFIEGTDD</sequence>
<keyword evidence="4 8" id="KW-0812">Transmembrane</keyword>
<dbReference type="RefSeq" id="WP_038282284.1">
    <property type="nucleotide sequence ID" value="NZ_JPME01000018.1"/>
</dbReference>
<dbReference type="InterPro" id="IPR036737">
    <property type="entry name" value="OmpA-like_sf"/>
</dbReference>
<dbReference type="Pfam" id="PF00691">
    <property type="entry name" value="OmpA"/>
    <property type="match status" value="1"/>
</dbReference>
<dbReference type="CDD" id="cd07185">
    <property type="entry name" value="OmpA_C-like"/>
    <property type="match status" value="1"/>
</dbReference>
<dbReference type="InterPro" id="IPR025713">
    <property type="entry name" value="MotB-like_N_dom"/>
</dbReference>
<dbReference type="PROSITE" id="PS51123">
    <property type="entry name" value="OMPA_2"/>
    <property type="match status" value="1"/>
</dbReference>
<comment type="caution">
    <text evidence="10">The sequence shown here is derived from an EMBL/GenBank/DDBJ whole genome shotgun (WGS) entry which is preliminary data.</text>
</comment>
<dbReference type="Proteomes" id="UP000028525">
    <property type="component" value="Unassembled WGS sequence"/>
</dbReference>
<organism evidence="10 11">
    <name type="scientific">Lacrimispora celerecrescens</name>
    <dbReference type="NCBI Taxonomy" id="29354"/>
    <lineage>
        <taxon>Bacteria</taxon>
        <taxon>Bacillati</taxon>
        <taxon>Bacillota</taxon>
        <taxon>Clostridia</taxon>
        <taxon>Lachnospirales</taxon>
        <taxon>Lachnospiraceae</taxon>
        <taxon>Lacrimispora</taxon>
    </lineage>
</organism>
<evidence type="ECO:0000313" key="10">
    <source>
        <dbReference type="EMBL" id="KEZ89246.1"/>
    </source>
</evidence>
<evidence type="ECO:0000256" key="8">
    <source>
        <dbReference type="SAM" id="Phobius"/>
    </source>
</evidence>
<keyword evidence="6 7" id="KW-0472">Membrane</keyword>
<protein>
    <recommendedName>
        <fullName evidence="9">OmpA-like domain-containing protein</fullName>
    </recommendedName>
</protein>
<evidence type="ECO:0000256" key="4">
    <source>
        <dbReference type="ARBA" id="ARBA00022692"/>
    </source>
</evidence>
<dbReference type="GO" id="GO:0005886">
    <property type="term" value="C:plasma membrane"/>
    <property type="evidence" value="ECO:0007669"/>
    <property type="project" value="UniProtKB-SubCell"/>
</dbReference>
<dbReference type="InterPro" id="IPR050330">
    <property type="entry name" value="Bact_OuterMem_StrucFunc"/>
</dbReference>